<dbReference type="OrthoDB" id="9800520at2"/>
<evidence type="ECO:0000259" key="5">
    <source>
        <dbReference type="Pfam" id="PF13407"/>
    </source>
</evidence>
<dbReference type="SUPFAM" id="SSF53822">
    <property type="entry name" value="Periplasmic binding protein-like I"/>
    <property type="match status" value="1"/>
</dbReference>
<feature type="domain" description="Periplasmic binding protein" evidence="5">
    <location>
        <begin position="37"/>
        <end position="284"/>
    </location>
</feature>
<sequence length="327" mass="35235">MSAPKKIALTLIAAASCLLAGCAKHDNDEKYILVTVNSKVEYWKTAQAGLTKAAAQYGVKWDVRGPENYDPQAEVQEFRNAAAQKPSGILVSVADASLMQPAIDEAINAGIPVLTIDSDAPKSKRLYFIGTNNRQAGTLGAKRLVEKLHGKGNVVFFTMPQPNLDERLAGYKDVLSDNPGIKIVEVVNIKGDSGNAFDRTAHYAGAKDAQKIDAFVCLEATSAKDVALALKRENVTDRLVIAMDVDPATLDLIKSGVVDATIAQKPYTMAFYGLKALDEIHHGKPDLTKDYSFDSFSPFPAFVDTGTSVVDKTNVDLYLQARAANAK</sequence>
<organism evidence="6 7">
    <name type="scientific">Koribacter versatilis (strain Ellin345)</name>
    <dbReference type="NCBI Taxonomy" id="204669"/>
    <lineage>
        <taxon>Bacteria</taxon>
        <taxon>Pseudomonadati</taxon>
        <taxon>Acidobacteriota</taxon>
        <taxon>Terriglobia</taxon>
        <taxon>Terriglobales</taxon>
        <taxon>Candidatus Korobacteraceae</taxon>
        <taxon>Candidatus Korobacter</taxon>
    </lineage>
</organism>
<dbReference type="Gene3D" id="3.40.50.2300">
    <property type="match status" value="2"/>
</dbReference>
<dbReference type="EMBL" id="CP000360">
    <property type="protein sequence ID" value="ABF43006.1"/>
    <property type="molecule type" value="Genomic_DNA"/>
</dbReference>
<dbReference type="GO" id="GO:0030313">
    <property type="term" value="C:cell envelope"/>
    <property type="evidence" value="ECO:0007669"/>
    <property type="project" value="UniProtKB-SubCell"/>
</dbReference>
<dbReference type="RefSeq" id="WP_011524805.1">
    <property type="nucleotide sequence ID" value="NC_008009.1"/>
</dbReference>
<dbReference type="eggNOG" id="COG1879">
    <property type="taxonomic scope" value="Bacteria"/>
</dbReference>
<keyword evidence="7" id="KW-1185">Reference proteome</keyword>
<evidence type="ECO:0000256" key="3">
    <source>
        <dbReference type="ARBA" id="ARBA00022729"/>
    </source>
</evidence>
<dbReference type="Pfam" id="PF13407">
    <property type="entry name" value="Peripla_BP_4"/>
    <property type="match status" value="1"/>
</dbReference>
<protein>
    <submittedName>
        <fullName evidence="6">Monosaccharide ABC transporter substrate-binding protein, CUT2 family</fullName>
    </submittedName>
</protein>
<name>Q1IJE4_KORVE</name>
<dbReference type="AlphaFoldDB" id="Q1IJE4"/>
<evidence type="ECO:0000313" key="6">
    <source>
        <dbReference type="EMBL" id="ABF43006.1"/>
    </source>
</evidence>
<evidence type="ECO:0000313" key="7">
    <source>
        <dbReference type="Proteomes" id="UP000002432"/>
    </source>
</evidence>
<dbReference type="InterPro" id="IPR028082">
    <property type="entry name" value="Peripla_BP_I"/>
</dbReference>
<reference evidence="6 7" key="1">
    <citation type="journal article" date="2009" name="Appl. Environ. Microbiol.">
        <title>Three genomes from the phylum Acidobacteria provide insight into the lifestyles of these microorganisms in soils.</title>
        <authorList>
            <person name="Ward N.L."/>
            <person name="Challacombe J.F."/>
            <person name="Janssen P.H."/>
            <person name="Henrissat B."/>
            <person name="Coutinho P.M."/>
            <person name="Wu M."/>
            <person name="Xie G."/>
            <person name="Haft D.H."/>
            <person name="Sait M."/>
            <person name="Badger J."/>
            <person name="Barabote R.D."/>
            <person name="Bradley B."/>
            <person name="Brettin T.S."/>
            <person name="Brinkac L.M."/>
            <person name="Bruce D."/>
            <person name="Creasy T."/>
            <person name="Daugherty S.C."/>
            <person name="Davidsen T.M."/>
            <person name="DeBoy R.T."/>
            <person name="Detter J.C."/>
            <person name="Dodson R.J."/>
            <person name="Durkin A.S."/>
            <person name="Ganapathy A."/>
            <person name="Gwinn-Giglio M."/>
            <person name="Han C.S."/>
            <person name="Khouri H."/>
            <person name="Kiss H."/>
            <person name="Kothari S.P."/>
            <person name="Madupu R."/>
            <person name="Nelson K.E."/>
            <person name="Nelson W.C."/>
            <person name="Paulsen I."/>
            <person name="Penn K."/>
            <person name="Ren Q."/>
            <person name="Rosovitz M.J."/>
            <person name="Selengut J.D."/>
            <person name="Shrivastava S."/>
            <person name="Sullivan S.A."/>
            <person name="Tapia R."/>
            <person name="Thompson L.S."/>
            <person name="Watkins K.L."/>
            <person name="Yang Q."/>
            <person name="Yu C."/>
            <person name="Zafar N."/>
            <person name="Zhou L."/>
            <person name="Kuske C.R."/>
        </authorList>
    </citation>
    <scope>NUCLEOTIDE SEQUENCE [LARGE SCALE GENOMIC DNA]</scope>
    <source>
        <strain evidence="6 7">Ellin345</strain>
    </source>
</reference>
<evidence type="ECO:0000256" key="4">
    <source>
        <dbReference type="SAM" id="SignalP"/>
    </source>
</evidence>
<accession>Q1IJE4</accession>
<proteinExistence type="inferred from homology"/>
<evidence type="ECO:0000256" key="1">
    <source>
        <dbReference type="ARBA" id="ARBA00004196"/>
    </source>
</evidence>
<gene>
    <name evidence="6" type="ordered locus">Acid345_4006</name>
</gene>
<comment type="similarity">
    <text evidence="2">Belongs to the bacterial solute-binding protein 2 family.</text>
</comment>
<keyword evidence="3 4" id="KW-0732">Signal</keyword>
<dbReference type="PANTHER" id="PTHR46847:SF1">
    <property type="entry name" value="D-ALLOSE-BINDING PERIPLASMIC PROTEIN-RELATED"/>
    <property type="match status" value="1"/>
</dbReference>
<dbReference type="PANTHER" id="PTHR46847">
    <property type="entry name" value="D-ALLOSE-BINDING PERIPLASMIC PROTEIN-RELATED"/>
    <property type="match status" value="1"/>
</dbReference>
<dbReference type="GO" id="GO:0030246">
    <property type="term" value="F:carbohydrate binding"/>
    <property type="evidence" value="ECO:0007669"/>
    <property type="project" value="UniProtKB-ARBA"/>
</dbReference>
<feature type="signal peptide" evidence="4">
    <location>
        <begin position="1"/>
        <end position="20"/>
    </location>
</feature>
<dbReference type="KEGG" id="aba:Acid345_4006"/>
<dbReference type="STRING" id="204669.Acid345_4006"/>
<dbReference type="HOGENOM" id="CLU_037628_3_3_0"/>
<feature type="chain" id="PRO_5004191263" evidence="4">
    <location>
        <begin position="21"/>
        <end position="327"/>
    </location>
</feature>
<dbReference type="PROSITE" id="PS51257">
    <property type="entry name" value="PROKAR_LIPOPROTEIN"/>
    <property type="match status" value="1"/>
</dbReference>
<dbReference type="InterPro" id="IPR025997">
    <property type="entry name" value="SBP_2_dom"/>
</dbReference>
<dbReference type="Proteomes" id="UP000002432">
    <property type="component" value="Chromosome"/>
</dbReference>
<comment type="subcellular location">
    <subcellularLocation>
        <location evidence="1">Cell envelope</location>
    </subcellularLocation>
</comment>
<evidence type="ECO:0000256" key="2">
    <source>
        <dbReference type="ARBA" id="ARBA00007639"/>
    </source>
</evidence>
<dbReference type="EnsemblBacteria" id="ABF43006">
    <property type="protein sequence ID" value="ABF43006"/>
    <property type="gene ID" value="Acid345_4006"/>
</dbReference>